<gene>
    <name evidence="1" type="ORF">LMG29739_05388</name>
</gene>
<dbReference type="EMBL" id="CADIKF010000059">
    <property type="protein sequence ID" value="CAB3768824.1"/>
    <property type="molecule type" value="Genomic_DNA"/>
</dbReference>
<evidence type="ECO:0000313" key="2">
    <source>
        <dbReference type="Proteomes" id="UP000494329"/>
    </source>
</evidence>
<organism evidence="1 2">
    <name type="scientific">Paraburkholderia solisilvae</name>
    <dbReference type="NCBI Taxonomy" id="624376"/>
    <lineage>
        <taxon>Bacteria</taxon>
        <taxon>Pseudomonadati</taxon>
        <taxon>Pseudomonadota</taxon>
        <taxon>Betaproteobacteria</taxon>
        <taxon>Burkholderiales</taxon>
        <taxon>Burkholderiaceae</taxon>
        <taxon>Paraburkholderia</taxon>
    </lineage>
</organism>
<sequence>MQLVFLAIAAVGFGAYTTYLLATGIPQKLLTRAARHGRYAELASDTVAEVQDVGRGRRRYGRSRSRSKLAEQ</sequence>
<name>A0A6J5ESA4_9BURK</name>
<reference evidence="1 2" key="1">
    <citation type="submission" date="2020-04" db="EMBL/GenBank/DDBJ databases">
        <authorList>
            <person name="De Canck E."/>
        </authorList>
    </citation>
    <scope>NUCLEOTIDE SEQUENCE [LARGE SCALE GENOMIC DNA]</scope>
    <source>
        <strain evidence="1 2">LMG 29739</strain>
    </source>
</reference>
<dbReference type="AlphaFoldDB" id="A0A6J5ESA4"/>
<proteinExistence type="predicted"/>
<evidence type="ECO:0000313" key="1">
    <source>
        <dbReference type="EMBL" id="CAB3768824.1"/>
    </source>
</evidence>
<keyword evidence="2" id="KW-1185">Reference proteome</keyword>
<dbReference type="Proteomes" id="UP000494329">
    <property type="component" value="Unassembled WGS sequence"/>
</dbReference>
<accession>A0A6J5ESA4</accession>
<protein>
    <submittedName>
        <fullName evidence="1">Uncharacterized protein</fullName>
    </submittedName>
</protein>